<protein>
    <recommendedName>
        <fullName evidence="3">C2H2-type domain-containing protein</fullName>
    </recommendedName>
</protein>
<gene>
    <name evidence="1" type="ORF">MAGR_19940</name>
</gene>
<comment type="caution">
    <text evidence="1">The sequence shown here is derived from an EMBL/GenBank/DDBJ whole genome shotgun (WGS) entry which is preliminary data.</text>
</comment>
<dbReference type="Proteomes" id="UP000465302">
    <property type="component" value="Unassembled WGS sequence"/>
</dbReference>
<evidence type="ECO:0000313" key="2">
    <source>
        <dbReference type="Proteomes" id="UP000465302"/>
    </source>
</evidence>
<sequence>MAFGALVSWLKASGIRGTALGFPCYWCAVCGKHFARFVSATNHEVENLLGLAWSEMEFVC</sequence>
<reference evidence="1 2" key="1">
    <citation type="journal article" date="2019" name="Emerg. Microbes Infect.">
        <title>Comprehensive subspecies identification of 175 nontuberculous mycobacteria species based on 7547 genomic profiles.</title>
        <authorList>
            <person name="Matsumoto Y."/>
            <person name="Kinjo T."/>
            <person name="Motooka D."/>
            <person name="Nabeya D."/>
            <person name="Jung N."/>
            <person name="Uechi K."/>
            <person name="Horii T."/>
            <person name="Iida T."/>
            <person name="Fujita J."/>
            <person name="Nakamura S."/>
        </authorList>
    </citation>
    <scope>NUCLEOTIDE SEQUENCE [LARGE SCALE GENOMIC DNA]</scope>
    <source>
        <strain evidence="1 2">JCM 6377</strain>
    </source>
</reference>
<dbReference type="AlphaFoldDB" id="A0A7I9VYR3"/>
<proteinExistence type="predicted"/>
<name>A0A7I9VYR3_MYCAG</name>
<organism evidence="1 2">
    <name type="scientific">Mycolicibacterium agri</name>
    <name type="common">Mycobacterium agri</name>
    <dbReference type="NCBI Taxonomy" id="36811"/>
    <lineage>
        <taxon>Bacteria</taxon>
        <taxon>Bacillati</taxon>
        <taxon>Actinomycetota</taxon>
        <taxon>Actinomycetes</taxon>
        <taxon>Mycobacteriales</taxon>
        <taxon>Mycobacteriaceae</taxon>
        <taxon>Mycolicibacterium</taxon>
    </lineage>
</organism>
<evidence type="ECO:0008006" key="3">
    <source>
        <dbReference type="Google" id="ProtNLM"/>
    </source>
</evidence>
<evidence type="ECO:0000313" key="1">
    <source>
        <dbReference type="EMBL" id="GFG50553.1"/>
    </source>
</evidence>
<accession>A0A7I9VYR3</accession>
<dbReference type="EMBL" id="BLKS01000001">
    <property type="protein sequence ID" value="GFG50553.1"/>
    <property type="molecule type" value="Genomic_DNA"/>
</dbReference>